<comment type="caution">
    <text evidence="6">The sequence shown here is derived from an EMBL/GenBank/DDBJ whole genome shotgun (WGS) entry which is preliminary data.</text>
</comment>
<feature type="compositionally biased region" description="Basic and acidic residues" evidence="5">
    <location>
        <begin position="376"/>
        <end position="392"/>
    </location>
</feature>
<organism evidence="6 7">
    <name type="scientific">Rhodotorula mucilaginosa</name>
    <name type="common">Yeast</name>
    <name type="synonym">Rhodotorula rubra</name>
    <dbReference type="NCBI Taxonomy" id="5537"/>
    <lineage>
        <taxon>Eukaryota</taxon>
        <taxon>Fungi</taxon>
        <taxon>Dikarya</taxon>
        <taxon>Basidiomycota</taxon>
        <taxon>Pucciniomycotina</taxon>
        <taxon>Microbotryomycetes</taxon>
        <taxon>Sporidiobolales</taxon>
        <taxon>Sporidiobolaceae</taxon>
        <taxon>Rhodotorula</taxon>
    </lineage>
</organism>
<dbReference type="EMBL" id="PUHQ01000088">
    <property type="protein sequence ID" value="KAG0657001.1"/>
    <property type="molecule type" value="Genomic_DNA"/>
</dbReference>
<name>A0A9P7B3S9_RHOMI</name>
<dbReference type="OrthoDB" id="5578174at2759"/>
<feature type="compositionally biased region" description="Low complexity" evidence="5">
    <location>
        <begin position="73"/>
        <end position="84"/>
    </location>
</feature>
<reference evidence="6 7" key="1">
    <citation type="submission" date="2020-11" db="EMBL/GenBank/DDBJ databases">
        <title>Kefir isolates.</title>
        <authorList>
            <person name="Marcisauskas S."/>
            <person name="Kim Y."/>
            <person name="Blasche S."/>
        </authorList>
    </citation>
    <scope>NUCLEOTIDE SEQUENCE [LARGE SCALE GENOMIC DNA]</scope>
    <source>
        <strain evidence="6 7">KR</strain>
    </source>
</reference>
<evidence type="ECO:0000313" key="6">
    <source>
        <dbReference type="EMBL" id="KAG0657001.1"/>
    </source>
</evidence>
<feature type="region of interest" description="Disordered" evidence="5">
    <location>
        <begin position="376"/>
        <end position="439"/>
    </location>
</feature>
<keyword evidence="4" id="KW-0175">Coiled coil</keyword>
<dbReference type="PANTHER" id="PTHR13475">
    <property type="entry name" value="NEUGRIN"/>
    <property type="match status" value="1"/>
</dbReference>
<sequence length="439" mass="49815">MAYRVTFRGLLRPAHWHLSPSHQHRFIAPSAAHSFSHSAAARSGAGPDQASWDSIIDEADAFTKADNLPGTNSDSSISPSPSSQRPRRTTHRVYATQARQEILDGLPPRTARPSHAATSTPDLRRKQQQLKKRKKAEPAPELPPLEPLPTLDELHPYHYNELRLWHLQRTGRTPTTSGLETSLATWLRAMHRAQTRQRAIEHRQLELRAAKREALDLAWEWDRQVAVKSGIERTERELRKDAIVLRRLERRRIEKLEQAKRDAEDKQRKEREELDALIRAREAQKLAERKAAAEAEEEARLKRAPEWKKHQVTLREQFPSGWAPPKRLSREAMDLVRTMHAANPTLYSTAALAAQFKVSPEAIRRILKSRFEISKHEADRREARRKEARKAEVVGGGGQHGSSSVWGGNVAAEAREMETIRQTGDRGGGGGGGESRRHE</sequence>
<dbReference type="InterPro" id="IPR010487">
    <property type="entry name" value="NGRN/Rrg9"/>
</dbReference>
<dbReference type="PANTHER" id="PTHR13475:SF3">
    <property type="entry name" value="NEUGRIN"/>
    <property type="match status" value="1"/>
</dbReference>
<dbReference type="AlphaFoldDB" id="A0A9P7B3S9"/>
<feature type="region of interest" description="Disordered" evidence="5">
    <location>
        <begin position="64"/>
        <end position="149"/>
    </location>
</feature>
<keyword evidence="7" id="KW-1185">Reference proteome</keyword>
<dbReference type="Pfam" id="PF06413">
    <property type="entry name" value="Neugrin"/>
    <property type="match status" value="1"/>
</dbReference>
<evidence type="ECO:0000256" key="4">
    <source>
        <dbReference type="SAM" id="Coils"/>
    </source>
</evidence>
<dbReference type="Proteomes" id="UP000777482">
    <property type="component" value="Unassembled WGS sequence"/>
</dbReference>
<feature type="compositionally biased region" description="Basic residues" evidence="5">
    <location>
        <begin position="126"/>
        <end position="135"/>
    </location>
</feature>
<comment type="function">
    <text evidence="1">Required for respiratory activity and maintenance and expression of the mitochondrial genome.</text>
</comment>
<dbReference type="GO" id="GO:0005634">
    <property type="term" value="C:nucleus"/>
    <property type="evidence" value="ECO:0007669"/>
    <property type="project" value="TreeGrafter"/>
</dbReference>
<evidence type="ECO:0000256" key="2">
    <source>
        <dbReference type="ARBA" id="ARBA00010895"/>
    </source>
</evidence>
<evidence type="ECO:0000313" key="7">
    <source>
        <dbReference type="Proteomes" id="UP000777482"/>
    </source>
</evidence>
<accession>A0A9P7B3S9</accession>
<protein>
    <recommendedName>
        <fullName evidence="3">Required for respiratory growth protein 9, mitochondrial</fullName>
    </recommendedName>
</protein>
<evidence type="ECO:0000256" key="5">
    <source>
        <dbReference type="SAM" id="MobiDB-lite"/>
    </source>
</evidence>
<proteinExistence type="inferred from homology"/>
<feature type="coiled-coil region" evidence="4">
    <location>
        <begin position="231"/>
        <end position="298"/>
    </location>
</feature>
<comment type="similarity">
    <text evidence="2">Belongs to the RRG9 family.</text>
</comment>
<evidence type="ECO:0000256" key="1">
    <source>
        <dbReference type="ARBA" id="ARBA00003548"/>
    </source>
</evidence>
<evidence type="ECO:0000256" key="3">
    <source>
        <dbReference type="ARBA" id="ARBA00013566"/>
    </source>
</evidence>
<gene>
    <name evidence="6" type="ORF">C6P46_006747</name>
</gene>